<dbReference type="CDD" id="cd14733">
    <property type="entry name" value="BACK"/>
    <property type="match status" value="1"/>
</dbReference>
<dbReference type="WBParaSite" id="MCU_005131-RB">
    <property type="protein sequence ID" value="MCU_005131-RB"/>
    <property type="gene ID" value="MCU_005131"/>
</dbReference>
<sequence>MERHLVHVETVSRNLVELFSSDFFLDVSLIVSTTPIRSNRLLLAASSDYFRALIKFDERAIERSEFTLEAECLTPSGVQHVVNYIHCLGLHHYEIPLEDYGDVYVASSFLQVLSLQQKVKEMVLSSLSIENVLWFLQFSSLFSDQEISRRSITILQDGFNSVDIMSPDFLSLSSSQVEQLFLSDEINVTNESFMVKALVSWVSHDEVSRFDFFQENFTVLLRLSMVSAESLRQVIGDPSLQTARRTIRLLAHWFLLNFGHPLFSEENHPPEHLKDFDWNSISIDDSIFKSRLRLLINPDSESARVGTDFRVYSVGGVEDVYLMGGNRLNRSFRRNTDFFAFTPNLKKMVPRPPMVGQPRVYHGVAASNTWIYVTGGEYEDQTITALCERFSLVENVWHSMASLDVPRSHHALVCLDGIVYLFGGSHLDPTTLDTILSDSVFAYSHLNDAWTRLSSQLPKKLSDMTAIAASWRDTIFILGGLEELEIEDGLRPTDFFRFFDPARALWGRLPPIPRALSDAAGVCYEPGDCIYLVGGLLSDGSPSNEIFSFSLCKEQWSFVTHLTLPRYTCSVLIHRDKFYVLGGVTLADALTSEETRWLELQLTRAQSVDESVSFRLLSSALEDPPNQVSRETLTNTSSSSASSTSSSWMSLMPQQRSDGDTSSVPRLFRSTYRTCFVPEAWRIVKSTDTPMPHSPSTEDLSLLLLEDHPMWGPDDVGTPRRIERDLLAPYWLQPIRLTKAMGWQMGAANLTPTLRRTRCLARFCLAPMFLSDESFSVSSPPPHT</sequence>
<evidence type="ECO:0000256" key="1">
    <source>
        <dbReference type="ARBA" id="ARBA00022441"/>
    </source>
</evidence>
<evidence type="ECO:0000256" key="3">
    <source>
        <dbReference type="SAM" id="MobiDB-lite"/>
    </source>
</evidence>
<dbReference type="SUPFAM" id="SSF54695">
    <property type="entry name" value="POZ domain"/>
    <property type="match status" value="1"/>
</dbReference>
<evidence type="ECO:0000256" key="2">
    <source>
        <dbReference type="ARBA" id="ARBA00022737"/>
    </source>
</evidence>
<dbReference type="Pfam" id="PF07707">
    <property type="entry name" value="BACK"/>
    <property type="match status" value="1"/>
</dbReference>
<dbReference type="Gene3D" id="3.30.710.10">
    <property type="entry name" value="Potassium Channel Kv1.1, Chain A"/>
    <property type="match status" value="1"/>
</dbReference>
<accession>A0A5K3F2Z4</accession>
<dbReference type="Gene3D" id="1.25.40.420">
    <property type="match status" value="1"/>
</dbReference>
<dbReference type="SUPFAM" id="SSF117281">
    <property type="entry name" value="Kelch motif"/>
    <property type="match status" value="1"/>
</dbReference>
<dbReference type="PROSITE" id="PS50097">
    <property type="entry name" value="BTB"/>
    <property type="match status" value="1"/>
</dbReference>
<dbReference type="InterPro" id="IPR011705">
    <property type="entry name" value="BACK"/>
</dbReference>
<dbReference type="PANTHER" id="PTHR24412">
    <property type="entry name" value="KELCH PROTEIN"/>
    <property type="match status" value="1"/>
</dbReference>
<feature type="compositionally biased region" description="Low complexity" evidence="3">
    <location>
        <begin position="632"/>
        <end position="650"/>
    </location>
</feature>
<reference evidence="5" key="1">
    <citation type="submission" date="2019-11" db="UniProtKB">
        <authorList>
            <consortium name="WormBaseParasite"/>
        </authorList>
    </citation>
    <scope>IDENTIFICATION</scope>
</reference>
<feature type="compositionally biased region" description="Polar residues" evidence="3">
    <location>
        <begin position="652"/>
        <end position="664"/>
    </location>
</feature>
<organism evidence="5">
    <name type="scientific">Mesocestoides corti</name>
    <name type="common">Flatworm</name>
    <dbReference type="NCBI Taxonomy" id="53468"/>
    <lineage>
        <taxon>Eukaryota</taxon>
        <taxon>Metazoa</taxon>
        <taxon>Spiralia</taxon>
        <taxon>Lophotrochozoa</taxon>
        <taxon>Platyhelminthes</taxon>
        <taxon>Cestoda</taxon>
        <taxon>Eucestoda</taxon>
        <taxon>Cyclophyllidea</taxon>
        <taxon>Mesocestoididae</taxon>
        <taxon>Mesocestoides</taxon>
    </lineage>
</organism>
<dbReference type="InterPro" id="IPR000210">
    <property type="entry name" value="BTB/POZ_dom"/>
</dbReference>
<protein>
    <submittedName>
        <fullName evidence="5">BACK domain-containing protein</fullName>
    </submittedName>
</protein>
<dbReference type="SMART" id="SM00875">
    <property type="entry name" value="BACK"/>
    <property type="match status" value="1"/>
</dbReference>
<feature type="region of interest" description="Disordered" evidence="3">
    <location>
        <begin position="623"/>
        <end position="664"/>
    </location>
</feature>
<dbReference type="AlphaFoldDB" id="A0A5K3F2Z4"/>
<keyword evidence="1" id="KW-0880">Kelch repeat</keyword>
<dbReference type="InterPro" id="IPR015915">
    <property type="entry name" value="Kelch-typ_b-propeller"/>
</dbReference>
<dbReference type="InterPro" id="IPR011333">
    <property type="entry name" value="SKP1/BTB/POZ_sf"/>
</dbReference>
<dbReference type="Pfam" id="PF00651">
    <property type="entry name" value="BTB"/>
    <property type="match status" value="1"/>
</dbReference>
<dbReference type="SMART" id="SM00612">
    <property type="entry name" value="Kelch"/>
    <property type="match status" value="3"/>
</dbReference>
<dbReference type="SMART" id="SM00225">
    <property type="entry name" value="BTB"/>
    <property type="match status" value="1"/>
</dbReference>
<dbReference type="InterPro" id="IPR006652">
    <property type="entry name" value="Kelch_1"/>
</dbReference>
<dbReference type="Gene3D" id="2.120.10.80">
    <property type="entry name" value="Kelch-type beta propeller"/>
    <property type="match status" value="2"/>
</dbReference>
<evidence type="ECO:0000313" key="5">
    <source>
        <dbReference type="WBParaSite" id="MCU_005131-RB"/>
    </source>
</evidence>
<proteinExistence type="predicted"/>
<dbReference type="Pfam" id="PF01344">
    <property type="entry name" value="Kelch_1"/>
    <property type="match status" value="2"/>
</dbReference>
<name>A0A5K3F2Z4_MESCO</name>
<keyword evidence="2" id="KW-0677">Repeat</keyword>
<dbReference type="PANTHER" id="PTHR24412:SF489">
    <property type="entry name" value="RING FINGER DOMAIN AND KELCH REPEAT-CONTAINING PROTEIN DDB_G0271372"/>
    <property type="match status" value="1"/>
</dbReference>
<feature type="domain" description="BTB" evidence="4">
    <location>
        <begin position="25"/>
        <end position="86"/>
    </location>
</feature>
<evidence type="ECO:0000259" key="4">
    <source>
        <dbReference type="PROSITE" id="PS50097"/>
    </source>
</evidence>